<comment type="caution">
    <text evidence="1">The sequence shown here is derived from an EMBL/GenBank/DDBJ whole genome shotgun (WGS) entry which is preliminary data.</text>
</comment>
<sequence>MILRLVKPVDIVKIDIGMHLEANHHPTNFAQLVDIYSTIDREYFDYTVNLDSIFSIAAEYAIRLAHTAWTEDTNRAAETAFAVCLLFLNQYGIPMKGNDQILFNVMRDEWTTVDKFAPRLMLEHAKTIISNSSAPITAGDALEMTKRSIHSPIRFGPLITGLKSLRESFTVSGCKGVQWDNYIND</sequence>
<dbReference type="Proteomes" id="UP000016543">
    <property type="component" value="Unassembled WGS sequence"/>
</dbReference>
<reference evidence="1 2" key="1">
    <citation type="submission" date="2006-01" db="EMBL/GenBank/DDBJ databases">
        <authorList>
            <person name="Brettar I."/>
            <person name="Hofle M."/>
            <person name="Ferriera S."/>
            <person name="Johnson J."/>
            <person name="Kravitz S."/>
            <person name="Halpern A."/>
            <person name="Remington K."/>
            <person name="Beeson K."/>
            <person name="Tran B."/>
            <person name="Rogers Y.-H."/>
            <person name="Friedman R."/>
            <person name="Venter J.C."/>
        </authorList>
    </citation>
    <scope>NUCLEOTIDE SEQUENCE [LARGE SCALE GENOMIC DNA]</scope>
    <source>
        <strain evidence="1 2">OS145</strain>
    </source>
</reference>
<protein>
    <submittedName>
        <fullName evidence="1">Uncharacterized protein</fullName>
    </submittedName>
</protein>
<dbReference type="EMBL" id="AAMX01000012">
    <property type="protein sequence ID" value="EAQ31760.1"/>
    <property type="molecule type" value="Genomic_DNA"/>
</dbReference>
<keyword evidence="2" id="KW-1185">Reference proteome</keyword>
<dbReference type="RefSeq" id="WP_006955912.1">
    <property type="nucleotide sequence ID" value="NZ_CH672406.1"/>
</dbReference>
<proteinExistence type="predicted"/>
<evidence type="ECO:0000313" key="1">
    <source>
        <dbReference type="EMBL" id="EAQ31760.1"/>
    </source>
</evidence>
<gene>
    <name evidence="1" type="ORF">OS145_06649</name>
</gene>
<name>A0ABM9WLJ6_9GAMM</name>
<organism evidence="1 2">
    <name type="scientific">Idiomarina baltica OS145</name>
    <dbReference type="NCBI Taxonomy" id="314276"/>
    <lineage>
        <taxon>Bacteria</taxon>
        <taxon>Pseudomonadati</taxon>
        <taxon>Pseudomonadota</taxon>
        <taxon>Gammaproteobacteria</taxon>
        <taxon>Alteromonadales</taxon>
        <taxon>Idiomarinaceae</taxon>
        <taxon>Idiomarina</taxon>
    </lineage>
</organism>
<evidence type="ECO:0000313" key="2">
    <source>
        <dbReference type="Proteomes" id="UP000016543"/>
    </source>
</evidence>
<accession>A0ABM9WLJ6</accession>